<reference evidence="3 4" key="1">
    <citation type="submission" date="2016-03" db="EMBL/GenBank/DDBJ databases">
        <title>Whole genome sequencing of Grifola frondosa 9006-11.</title>
        <authorList>
            <person name="Min B."/>
            <person name="Park H."/>
            <person name="Kim J.-G."/>
            <person name="Cho H."/>
            <person name="Oh Y.-L."/>
            <person name="Kong W.-S."/>
            <person name="Choi I.-G."/>
        </authorList>
    </citation>
    <scope>NUCLEOTIDE SEQUENCE [LARGE SCALE GENOMIC DNA]</scope>
    <source>
        <strain evidence="3 4">9006-11</strain>
    </source>
</reference>
<dbReference type="InterPro" id="IPR013786">
    <property type="entry name" value="AcylCoA_DH/ox_N"/>
</dbReference>
<feature type="domain" description="Acyl-CoA dehydrogenase/oxidase N-terminal" evidence="2">
    <location>
        <begin position="9"/>
        <end position="45"/>
    </location>
</feature>
<dbReference type="OrthoDB" id="9988775at2759"/>
<keyword evidence="1" id="KW-0732">Signal</keyword>
<dbReference type="PANTHER" id="PTHR43884">
    <property type="entry name" value="ACYL-COA DEHYDROGENASE"/>
    <property type="match status" value="1"/>
</dbReference>
<gene>
    <name evidence="3" type="primary">2MBCD</name>
    <name evidence="3" type="ORF">A0H81_11048</name>
</gene>
<name>A0A1C7LWN4_GRIFR</name>
<protein>
    <submittedName>
        <fullName evidence="3">2-methylacyl-CoA dehydrogenase, mitochondrial</fullName>
    </submittedName>
</protein>
<dbReference type="Gene3D" id="1.10.540.10">
    <property type="entry name" value="Acyl-CoA dehydrogenase/oxidase, N-terminal domain"/>
    <property type="match status" value="1"/>
</dbReference>
<feature type="signal peptide" evidence="1">
    <location>
        <begin position="1"/>
        <end position="18"/>
    </location>
</feature>
<evidence type="ECO:0000259" key="2">
    <source>
        <dbReference type="Pfam" id="PF02771"/>
    </source>
</evidence>
<dbReference type="STRING" id="5627.A0A1C7LWN4"/>
<dbReference type="Proteomes" id="UP000092993">
    <property type="component" value="Unassembled WGS sequence"/>
</dbReference>
<dbReference type="GO" id="GO:0006552">
    <property type="term" value="P:L-leucine catabolic process"/>
    <property type="evidence" value="ECO:0007669"/>
    <property type="project" value="TreeGrafter"/>
</dbReference>
<evidence type="ECO:0000313" key="3">
    <source>
        <dbReference type="EMBL" id="OBZ68938.1"/>
    </source>
</evidence>
<dbReference type="Pfam" id="PF02771">
    <property type="entry name" value="Acyl-CoA_dh_N"/>
    <property type="match status" value="1"/>
</dbReference>
<keyword evidence="4" id="KW-1185">Reference proteome</keyword>
<dbReference type="InterPro" id="IPR036250">
    <property type="entry name" value="AcylCo_DH-like_C"/>
</dbReference>
<dbReference type="SUPFAM" id="SSF47203">
    <property type="entry name" value="Acyl-CoA dehydrogenase C-terminal domain-like"/>
    <property type="match status" value="1"/>
</dbReference>
<dbReference type="AlphaFoldDB" id="A0A1C7LWN4"/>
<proteinExistence type="predicted"/>
<evidence type="ECO:0000256" key="1">
    <source>
        <dbReference type="SAM" id="SignalP"/>
    </source>
</evidence>
<dbReference type="GO" id="GO:0008470">
    <property type="term" value="F:3-methylbutanoyl-CoA dehydrogenase activity"/>
    <property type="evidence" value="ECO:0007669"/>
    <property type="project" value="TreeGrafter"/>
</dbReference>
<dbReference type="GO" id="GO:0050660">
    <property type="term" value="F:flavin adenine dinucleotide binding"/>
    <property type="evidence" value="ECO:0007669"/>
    <property type="project" value="InterPro"/>
</dbReference>
<feature type="chain" id="PRO_5008888823" evidence="1">
    <location>
        <begin position="19"/>
        <end position="244"/>
    </location>
</feature>
<organism evidence="3 4">
    <name type="scientific">Grifola frondosa</name>
    <name type="common">Maitake</name>
    <name type="synonym">Polyporus frondosus</name>
    <dbReference type="NCBI Taxonomy" id="5627"/>
    <lineage>
        <taxon>Eukaryota</taxon>
        <taxon>Fungi</taxon>
        <taxon>Dikarya</taxon>
        <taxon>Basidiomycota</taxon>
        <taxon>Agaricomycotina</taxon>
        <taxon>Agaricomycetes</taxon>
        <taxon>Polyporales</taxon>
        <taxon>Grifolaceae</taxon>
        <taxon>Grifola</taxon>
    </lineage>
</organism>
<dbReference type="InterPro" id="IPR037069">
    <property type="entry name" value="AcylCoA_DH/ox_N_sf"/>
</dbReference>
<dbReference type="EMBL" id="LUGG01000019">
    <property type="protein sequence ID" value="OBZ68938.1"/>
    <property type="molecule type" value="Genomic_DNA"/>
</dbReference>
<dbReference type="InterPro" id="IPR009100">
    <property type="entry name" value="AcylCoA_DH/oxidase_NM_dom_sf"/>
</dbReference>
<comment type="caution">
    <text evidence="3">The sequence shown here is derived from an EMBL/GenBank/DDBJ whole genome shotgun (WGS) entry which is preliminary data.</text>
</comment>
<dbReference type="SUPFAM" id="SSF56645">
    <property type="entry name" value="Acyl-CoA dehydrogenase NM domain-like"/>
    <property type="match status" value="1"/>
</dbReference>
<evidence type="ECO:0000313" key="4">
    <source>
        <dbReference type="Proteomes" id="UP000092993"/>
    </source>
</evidence>
<accession>A0A1C7LWN4</accession>
<sequence>MHLLANTSLFSLIWCTHSNICANQIHRWGTDAQKAKHLPDVKSGKEVGNPVDNERPHCFHAHRLCEKLDKMGMCGSIPCELVFEDYFVPDGENSRLIIGSTRPADNFFFREYWAQFIVVFRFSCLGLTWSPWHWWRSARIFVRLMQAAFCIAIDYVYDQEQSGQPVRTFQLMQVVLNAATRAKDCTGAILYSSDRAVEVTMEQCSVWMAMNIPQAGYSAVIYRRRGHTRDQADVYRPRVQRSGA</sequence>
<dbReference type="PANTHER" id="PTHR43884:SF18">
    <property type="entry name" value="ISOVALERYL-COENZYME A DEHYDROGENASE"/>
    <property type="match status" value="1"/>
</dbReference>